<organism evidence="2 3">
    <name type="scientific">Conoideocrella luteorostrata</name>
    <dbReference type="NCBI Taxonomy" id="1105319"/>
    <lineage>
        <taxon>Eukaryota</taxon>
        <taxon>Fungi</taxon>
        <taxon>Dikarya</taxon>
        <taxon>Ascomycota</taxon>
        <taxon>Pezizomycotina</taxon>
        <taxon>Sordariomycetes</taxon>
        <taxon>Hypocreomycetidae</taxon>
        <taxon>Hypocreales</taxon>
        <taxon>Clavicipitaceae</taxon>
        <taxon>Conoideocrella</taxon>
    </lineage>
</organism>
<evidence type="ECO:0000313" key="2">
    <source>
        <dbReference type="EMBL" id="KAK2590764.1"/>
    </source>
</evidence>
<keyword evidence="1" id="KW-0732">Signal</keyword>
<feature type="signal peptide" evidence="1">
    <location>
        <begin position="1"/>
        <end position="17"/>
    </location>
</feature>
<accession>A0AAJ0CFP8</accession>
<gene>
    <name evidence="2" type="ORF">QQS21_011555</name>
</gene>
<keyword evidence="3" id="KW-1185">Reference proteome</keyword>
<dbReference type="EMBL" id="JASWJB010000400">
    <property type="protein sequence ID" value="KAK2590764.1"/>
    <property type="molecule type" value="Genomic_DNA"/>
</dbReference>
<dbReference type="Proteomes" id="UP001251528">
    <property type="component" value="Unassembled WGS sequence"/>
</dbReference>
<comment type="caution">
    <text evidence="2">The sequence shown here is derived from an EMBL/GenBank/DDBJ whole genome shotgun (WGS) entry which is preliminary data.</text>
</comment>
<reference evidence="2" key="1">
    <citation type="submission" date="2023-06" db="EMBL/GenBank/DDBJ databases">
        <title>Conoideocrella luteorostrata (Hypocreales: Clavicipitaceae), a potential biocontrol fungus for elongate hemlock scale in United States Christmas tree production areas.</title>
        <authorList>
            <person name="Barrett H."/>
            <person name="Lovett B."/>
            <person name="Macias A.M."/>
            <person name="Stajich J.E."/>
            <person name="Kasson M.T."/>
        </authorList>
    </citation>
    <scope>NUCLEOTIDE SEQUENCE</scope>
    <source>
        <strain evidence="2">ARSEF 14590</strain>
    </source>
</reference>
<evidence type="ECO:0000313" key="3">
    <source>
        <dbReference type="Proteomes" id="UP001251528"/>
    </source>
</evidence>
<evidence type="ECO:0000256" key="1">
    <source>
        <dbReference type="SAM" id="SignalP"/>
    </source>
</evidence>
<name>A0AAJ0CFP8_9HYPO</name>
<protein>
    <submittedName>
        <fullName evidence="2">Uncharacterized protein</fullName>
    </submittedName>
</protein>
<dbReference type="AlphaFoldDB" id="A0AAJ0CFP8"/>
<proteinExistence type="predicted"/>
<sequence>MRFSIASILALAATAVATPSDAFFGEANDKMQYVYGAVQTNEIIQLDIDVTIIETARRCNRNVNWGNGDGYQLRKHADDFCRRNRHRKIHGVWGCSKPCHGRIDERHCTRCDSGHW</sequence>
<feature type="chain" id="PRO_5042576689" evidence="1">
    <location>
        <begin position="18"/>
        <end position="116"/>
    </location>
</feature>